<dbReference type="EMBL" id="JAXQPW010000001">
    <property type="protein sequence ID" value="MDZ5661280.1"/>
    <property type="molecule type" value="Genomic_DNA"/>
</dbReference>
<evidence type="ECO:0000256" key="1">
    <source>
        <dbReference type="ARBA" id="ARBA00023125"/>
    </source>
</evidence>
<dbReference type="InterPro" id="IPR039420">
    <property type="entry name" value="WalR-like"/>
</dbReference>
<evidence type="ECO:0000313" key="4">
    <source>
        <dbReference type="Proteomes" id="UP001291999"/>
    </source>
</evidence>
<keyword evidence="1" id="KW-0238">DNA-binding</keyword>
<dbReference type="PRINTS" id="PR00038">
    <property type="entry name" value="HTHLUXR"/>
</dbReference>
<dbReference type="InterPro" id="IPR011006">
    <property type="entry name" value="CheY-like_superfamily"/>
</dbReference>
<proteinExistence type="predicted"/>
<feature type="domain" description="HTH luxR-type" evidence="2">
    <location>
        <begin position="131"/>
        <end position="196"/>
    </location>
</feature>
<accession>A0ABU5K9L7</accession>
<keyword evidence="4" id="KW-1185">Reference proteome</keyword>
<dbReference type="RefSeq" id="WP_172268059.1">
    <property type="nucleotide sequence ID" value="NZ_CP141058.1"/>
</dbReference>
<dbReference type="InterPro" id="IPR016032">
    <property type="entry name" value="Sig_transdc_resp-reg_C-effctor"/>
</dbReference>
<protein>
    <submittedName>
        <fullName evidence="3">Response regulator transcription factor</fullName>
    </submittedName>
</protein>
<dbReference type="PANTHER" id="PTHR43214:SF43">
    <property type="entry name" value="TWO-COMPONENT RESPONSE REGULATOR"/>
    <property type="match status" value="1"/>
</dbReference>
<dbReference type="PANTHER" id="PTHR43214">
    <property type="entry name" value="TWO-COMPONENT RESPONSE REGULATOR"/>
    <property type="match status" value="1"/>
</dbReference>
<dbReference type="SMART" id="SM00421">
    <property type="entry name" value="HTH_LUXR"/>
    <property type="match status" value="1"/>
</dbReference>
<dbReference type="Proteomes" id="UP001291999">
    <property type="component" value="Unassembled WGS sequence"/>
</dbReference>
<reference evidence="3 4" key="1">
    <citation type="submission" date="2023-11" db="EMBL/GenBank/DDBJ databases">
        <title>Novel species in genus Nocardioides.</title>
        <authorList>
            <person name="Zhou H."/>
        </authorList>
    </citation>
    <scope>NUCLEOTIDE SEQUENCE [LARGE SCALE GENOMIC DNA]</scope>
    <source>
        <strain evidence="3 4">S-58</strain>
    </source>
</reference>
<gene>
    <name evidence="3" type="ORF">SFC79_05830</name>
</gene>
<dbReference type="InterPro" id="IPR000792">
    <property type="entry name" value="Tscrpt_reg_LuxR_C"/>
</dbReference>
<evidence type="ECO:0000313" key="3">
    <source>
        <dbReference type="EMBL" id="MDZ5661280.1"/>
    </source>
</evidence>
<name>A0ABU5K9L7_9ACTN</name>
<comment type="caution">
    <text evidence="3">The sequence shown here is derived from an EMBL/GenBank/DDBJ whole genome shotgun (WGS) entry which is preliminary data.</text>
</comment>
<sequence length="205" mass="22364">MIIRVALLGADELVRRGLEGMLSTLGGFELCSVKDREARPIDVALVETYGASTDASTVARAVADPYIRRVAVFTWNHHPGLVNEVVRSGVSGYLAKSLTAPQLGRALRAIHDGELVVAPAHLGRREQDIASLNDVDHLTTRERETLALIATGRSNDEIAQEMRISLNSVKSYIRSAYRKTGVQSRSQAVLWAVSHGLNAQVLERV</sequence>
<dbReference type="PROSITE" id="PS00622">
    <property type="entry name" value="HTH_LUXR_1"/>
    <property type="match status" value="1"/>
</dbReference>
<dbReference type="CDD" id="cd06170">
    <property type="entry name" value="LuxR_C_like"/>
    <property type="match status" value="1"/>
</dbReference>
<evidence type="ECO:0000259" key="2">
    <source>
        <dbReference type="PROSITE" id="PS50043"/>
    </source>
</evidence>
<dbReference type="Gene3D" id="3.40.50.2300">
    <property type="match status" value="1"/>
</dbReference>
<dbReference type="PROSITE" id="PS50043">
    <property type="entry name" value="HTH_LUXR_2"/>
    <property type="match status" value="1"/>
</dbReference>
<dbReference type="SUPFAM" id="SSF46894">
    <property type="entry name" value="C-terminal effector domain of the bipartite response regulators"/>
    <property type="match status" value="1"/>
</dbReference>
<dbReference type="Pfam" id="PF00196">
    <property type="entry name" value="GerE"/>
    <property type="match status" value="1"/>
</dbReference>
<dbReference type="SUPFAM" id="SSF52172">
    <property type="entry name" value="CheY-like"/>
    <property type="match status" value="1"/>
</dbReference>
<organism evidence="3 4">
    <name type="scientific">Nocardioides renjunii</name>
    <dbReference type="NCBI Taxonomy" id="3095075"/>
    <lineage>
        <taxon>Bacteria</taxon>
        <taxon>Bacillati</taxon>
        <taxon>Actinomycetota</taxon>
        <taxon>Actinomycetes</taxon>
        <taxon>Propionibacteriales</taxon>
        <taxon>Nocardioidaceae</taxon>
        <taxon>Nocardioides</taxon>
    </lineage>
</organism>